<feature type="domain" description="4Fe-4S ferredoxin-type" evidence="7">
    <location>
        <begin position="67"/>
        <end position="98"/>
    </location>
</feature>
<keyword evidence="3" id="KW-0249">Electron transport</keyword>
<feature type="domain" description="4Fe-4S ferredoxin-type" evidence="7">
    <location>
        <begin position="99"/>
        <end position="129"/>
    </location>
</feature>
<evidence type="ECO:0000313" key="9">
    <source>
        <dbReference type="Proteomes" id="UP001596540"/>
    </source>
</evidence>
<evidence type="ECO:0000256" key="3">
    <source>
        <dbReference type="ARBA" id="ARBA00022982"/>
    </source>
</evidence>
<evidence type="ECO:0000256" key="4">
    <source>
        <dbReference type="ARBA" id="ARBA00023004"/>
    </source>
</evidence>
<dbReference type="InterPro" id="IPR012206">
    <property type="entry name" value="Fd_FixX"/>
</dbReference>
<dbReference type="InterPro" id="IPR017896">
    <property type="entry name" value="4Fe4S_Fe-S-bd"/>
</dbReference>
<dbReference type="PANTHER" id="PTHR43082">
    <property type="entry name" value="FERREDOXIN-LIKE"/>
    <property type="match status" value="1"/>
</dbReference>
<evidence type="ECO:0000259" key="7">
    <source>
        <dbReference type="PROSITE" id="PS51379"/>
    </source>
</evidence>
<protein>
    <submittedName>
        <fullName evidence="8">Ferredoxin family protein</fullName>
    </submittedName>
</protein>
<dbReference type="Proteomes" id="UP001596540">
    <property type="component" value="Unassembled WGS sequence"/>
</dbReference>
<dbReference type="RefSeq" id="WP_379872463.1">
    <property type="nucleotide sequence ID" value="NZ_JBHTBH010000009.1"/>
</dbReference>
<sequence>MTMSMSMLDRLRRRRIRRKMRRETAGRARQAAGGRDAAVPSARRPEWSEYAFGDRMATVEFRVTDEPHIVVDTAACRGCPGQPCVTACPADLFTPTADGGILFSHDQCFECGLCRLVCESAGADAITWSYPLGGHGVVLRWS</sequence>
<dbReference type="PANTHER" id="PTHR43082:SF3">
    <property type="entry name" value="FERREDOXIN-LIKE PROTEIN YDIT"/>
    <property type="match status" value="1"/>
</dbReference>
<evidence type="ECO:0000313" key="8">
    <source>
        <dbReference type="EMBL" id="MFC7329810.1"/>
    </source>
</evidence>
<keyword evidence="4" id="KW-0408">Iron</keyword>
<organism evidence="8 9">
    <name type="scientific">Marinactinospora rubrisoli</name>
    <dbReference type="NCBI Taxonomy" id="2715399"/>
    <lineage>
        <taxon>Bacteria</taxon>
        <taxon>Bacillati</taxon>
        <taxon>Actinomycetota</taxon>
        <taxon>Actinomycetes</taxon>
        <taxon>Streptosporangiales</taxon>
        <taxon>Nocardiopsidaceae</taxon>
        <taxon>Marinactinospora</taxon>
    </lineage>
</organism>
<reference evidence="9" key="1">
    <citation type="journal article" date="2019" name="Int. J. Syst. Evol. Microbiol.">
        <title>The Global Catalogue of Microorganisms (GCM) 10K type strain sequencing project: providing services to taxonomists for standard genome sequencing and annotation.</title>
        <authorList>
            <consortium name="The Broad Institute Genomics Platform"/>
            <consortium name="The Broad Institute Genome Sequencing Center for Infectious Disease"/>
            <person name="Wu L."/>
            <person name="Ma J."/>
        </authorList>
    </citation>
    <scope>NUCLEOTIDE SEQUENCE [LARGE SCALE GENOMIC DNA]</scope>
    <source>
        <strain evidence="9">CGMCC 4.7382</strain>
    </source>
</reference>
<feature type="compositionally biased region" description="Low complexity" evidence="6">
    <location>
        <begin position="27"/>
        <end position="38"/>
    </location>
</feature>
<feature type="region of interest" description="Disordered" evidence="6">
    <location>
        <begin position="13"/>
        <end position="44"/>
    </location>
</feature>
<evidence type="ECO:0000256" key="2">
    <source>
        <dbReference type="ARBA" id="ARBA00022723"/>
    </source>
</evidence>
<accession>A0ABW2KKD4</accession>
<name>A0ABW2KKD4_9ACTN</name>
<comment type="caution">
    <text evidence="8">The sequence shown here is derived from an EMBL/GenBank/DDBJ whole genome shotgun (WGS) entry which is preliminary data.</text>
</comment>
<gene>
    <name evidence="8" type="ORF">ACFQRF_18925</name>
</gene>
<dbReference type="Gene3D" id="3.30.70.20">
    <property type="match status" value="1"/>
</dbReference>
<dbReference type="PROSITE" id="PS51379">
    <property type="entry name" value="4FE4S_FER_2"/>
    <property type="match status" value="2"/>
</dbReference>
<evidence type="ECO:0000256" key="6">
    <source>
        <dbReference type="SAM" id="MobiDB-lite"/>
    </source>
</evidence>
<proteinExistence type="predicted"/>
<evidence type="ECO:0000256" key="5">
    <source>
        <dbReference type="ARBA" id="ARBA00023014"/>
    </source>
</evidence>
<dbReference type="SUPFAM" id="SSF54862">
    <property type="entry name" value="4Fe-4S ferredoxins"/>
    <property type="match status" value="1"/>
</dbReference>
<keyword evidence="9" id="KW-1185">Reference proteome</keyword>
<keyword evidence="1" id="KW-0813">Transport</keyword>
<dbReference type="EMBL" id="JBHTBH010000009">
    <property type="protein sequence ID" value="MFC7329810.1"/>
    <property type="molecule type" value="Genomic_DNA"/>
</dbReference>
<dbReference type="InterPro" id="IPR017900">
    <property type="entry name" value="4Fe4S_Fe_S_CS"/>
</dbReference>
<dbReference type="PROSITE" id="PS00198">
    <property type="entry name" value="4FE4S_FER_1"/>
    <property type="match status" value="1"/>
</dbReference>
<keyword evidence="2" id="KW-0479">Metal-binding</keyword>
<keyword evidence="5" id="KW-0411">Iron-sulfur</keyword>
<evidence type="ECO:0000256" key="1">
    <source>
        <dbReference type="ARBA" id="ARBA00022448"/>
    </source>
</evidence>